<evidence type="ECO:0000313" key="1">
    <source>
        <dbReference type="EMBL" id="KAF2722518.1"/>
    </source>
</evidence>
<keyword evidence="2" id="KW-1185">Reference proteome</keyword>
<organism evidence="1 2">
    <name type="scientific">Polychaeton citri CBS 116435</name>
    <dbReference type="NCBI Taxonomy" id="1314669"/>
    <lineage>
        <taxon>Eukaryota</taxon>
        <taxon>Fungi</taxon>
        <taxon>Dikarya</taxon>
        <taxon>Ascomycota</taxon>
        <taxon>Pezizomycotina</taxon>
        <taxon>Dothideomycetes</taxon>
        <taxon>Dothideomycetidae</taxon>
        <taxon>Capnodiales</taxon>
        <taxon>Capnodiaceae</taxon>
        <taxon>Polychaeton</taxon>
    </lineage>
</organism>
<accession>A0A9P4UR72</accession>
<reference evidence="1" key="1">
    <citation type="journal article" date="2020" name="Stud. Mycol.">
        <title>101 Dothideomycetes genomes: a test case for predicting lifestyles and emergence of pathogens.</title>
        <authorList>
            <person name="Haridas S."/>
            <person name="Albert R."/>
            <person name="Binder M."/>
            <person name="Bloem J."/>
            <person name="Labutti K."/>
            <person name="Salamov A."/>
            <person name="Andreopoulos B."/>
            <person name="Baker S."/>
            <person name="Barry K."/>
            <person name="Bills G."/>
            <person name="Bluhm B."/>
            <person name="Cannon C."/>
            <person name="Castanera R."/>
            <person name="Culley D."/>
            <person name="Daum C."/>
            <person name="Ezra D."/>
            <person name="Gonzalez J."/>
            <person name="Henrissat B."/>
            <person name="Kuo A."/>
            <person name="Liang C."/>
            <person name="Lipzen A."/>
            <person name="Lutzoni F."/>
            <person name="Magnuson J."/>
            <person name="Mondo S."/>
            <person name="Nolan M."/>
            <person name="Ohm R."/>
            <person name="Pangilinan J."/>
            <person name="Park H.-J."/>
            <person name="Ramirez L."/>
            <person name="Alfaro M."/>
            <person name="Sun H."/>
            <person name="Tritt A."/>
            <person name="Yoshinaga Y."/>
            <person name="Zwiers L.-H."/>
            <person name="Turgeon B."/>
            <person name="Goodwin S."/>
            <person name="Spatafora J."/>
            <person name="Crous P."/>
            <person name="Grigoriev I."/>
        </authorList>
    </citation>
    <scope>NUCLEOTIDE SEQUENCE</scope>
    <source>
        <strain evidence="1">CBS 116435</strain>
    </source>
</reference>
<dbReference type="OrthoDB" id="1658288at2759"/>
<dbReference type="Pfam" id="PF20174">
    <property type="entry name" value="DUF6540"/>
    <property type="match status" value="1"/>
</dbReference>
<proteinExistence type="predicted"/>
<dbReference type="EMBL" id="MU003782">
    <property type="protein sequence ID" value="KAF2722518.1"/>
    <property type="molecule type" value="Genomic_DNA"/>
</dbReference>
<gene>
    <name evidence="1" type="ORF">K431DRAFT_319683</name>
</gene>
<dbReference type="Proteomes" id="UP000799441">
    <property type="component" value="Unassembled WGS sequence"/>
</dbReference>
<sequence length="125" mass="13999">MSNKQIYLLPFRPAANQRAHFSLYTTEDALPGSGLLIHVVGAPMAGFQLEVRESYNLAQTRQLYTTVVWERFPAKIQNFLAPVDGTMEFVQLLVQHQLLSVDALSIVQSRRDPPSHGVGLRPVAR</sequence>
<evidence type="ECO:0000313" key="2">
    <source>
        <dbReference type="Proteomes" id="UP000799441"/>
    </source>
</evidence>
<protein>
    <submittedName>
        <fullName evidence="1">Uncharacterized protein</fullName>
    </submittedName>
</protein>
<dbReference type="AlphaFoldDB" id="A0A9P4UR72"/>
<comment type="caution">
    <text evidence="1">The sequence shown here is derived from an EMBL/GenBank/DDBJ whole genome shotgun (WGS) entry which is preliminary data.</text>
</comment>
<dbReference type="InterPro" id="IPR046670">
    <property type="entry name" value="DUF6540"/>
</dbReference>
<name>A0A9P4UR72_9PEZI</name>